<dbReference type="EMBL" id="CP000559">
    <property type="protein sequence ID" value="ABN07148.1"/>
    <property type="molecule type" value="Genomic_DNA"/>
</dbReference>
<dbReference type="eggNOG" id="arCOG01123">
    <property type="taxonomic scope" value="Archaea"/>
</dbReference>
<keyword evidence="4" id="KW-1185">Reference proteome</keyword>
<dbReference type="OrthoDB" id="45195at2157"/>
<evidence type="ECO:0000256" key="1">
    <source>
        <dbReference type="ARBA" id="ARBA00023235"/>
    </source>
</evidence>
<dbReference type="Proteomes" id="UP000000365">
    <property type="component" value="Chromosome"/>
</dbReference>
<gene>
    <name evidence="3" type="ordered locus">Mlab_0978</name>
</gene>
<dbReference type="InterPro" id="IPR011559">
    <property type="entry name" value="Initiation_fac_2B_a/b/d"/>
</dbReference>
<evidence type="ECO:0000313" key="3">
    <source>
        <dbReference type="EMBL" id="ABN07148.1"/>
    </source>
</evidence>
<organism evidence="3 4">
    <name type="scientific">Methanocorpusculum labreanum (strain ATCC 43576 / DSM 4855 / Z)</name>
    <dbReference type="NCBI Taxonomy" id="410358"/>
    <lineage>
        <taxon>Archaea</taxon>
        <taxon>Methanobacteriati</taxon>
        <taxon>Methanobacteriota</taxon>
        <taxon>Stenosarchaea group</taxon>
        <taxon>Methanomicrobia</taxon>
        <taxon>Methanomicrobiales</taxon>
        <taxon>Methanocorpusculaceae</taxon>
        <taxon>Methanocorpusculum</taxon>
    </lineage>
</organism>
<dbReference type="HAMAP" id="MF_01678">
    <property type="entry name" value="Salvage_MtnA"/>
    <property type="match status" value="1"/>
</dbReference>
<feature type="binding site" evidence="2">
    <location>
        <position position="194"/>
    </location>
    <ligand>
        <name>substrate</name>
    </ligand>
</feature>
<dbReference type="Pfam" id="PF01008">
    <property type="entry name" value="IF-2B"/>
    <property type="match status" value="1"/>
</dbReference>
<keyword evidence="3" id="KW-0396">Initiation factor</keyword>
<dbReference type="AlphaFoldDB" id="A2SS42"/>
<proteinExistence type="inferred from homology"/>
<feature type="binding site" evidence="2">
    <location>
        <begin position="49"/>
        <end position="51"/>
    </location>
    <ligand>
        <name>substrate</name>
    </ligand>
</feature>
<reference evidence="3 4" key="1">
    <citation type="journal article" date="2009" name="Stand. Genomic Sci.">
        <title>Complete genome sequence of Methanocorpusculum labreanum type strain Z.</title>
        <authorList>
            <person name="Anderson I.J."/>
            <person name="Sieprawska-Lupa M."/>
            <person name="Goltsman E."/>
            <person name="Lapidus A."/>
            <person name="Copeland A."/>
            <person name="Glavina Del Rio T."/>
            <person name="Tice H."/>
            <person name="Dalin E."/>
            <person name="Barry K."/>
            <person name="Pitluck S."/>
            <person name="Hauser L."/>
            <person name="Land M."/>
            <person name="Lucas S."/>
            <person name="Richardson P."/>
            <person name="Whitman W.B."/>
            <person name="Kyrpides N.C."/>
        </authorList>
    </citation>
    <scope>NUCLEOTIDE SEQUENCE [LARGE SCALE GENOMIC DNA]</scope>
    <source>
        <strain evidence="4">ATCC 43576 / DSM 4855 / Z</strain>
    </source>
</reference>
<feature type="binding site" evidence="2">
    <location>
        <position position="90"/>
    </location>
    <ligand>
        <name>substrate</name>
    </ligand>
</feature>
<comment type="similarity">
    <text evidence="2">Belongs to the EIF-2B alpha/beta/delta subunits family. MtnA subfamily.</text>
</comment>
<keyword evidence="2" id="KW-0028">Amino-acid biosynthesis</keyword>
<dbReference type="KEGG" id="mla:Mlab_0978"/>
<keyword evidence="1 2" id="KW-0413">Isomerase</keyword>
<dbReference type="HOGENOM" id="CLU_016218_1_2_2"/>
<dbReference type="GO" id="GO:0046523">
    <property type="term" value="F:S-methyl-5-thioribose-1-phosphate isomerase activity"/>
    <property type="evidence" value="ECO:0007669"/>
    <property type="project" value="UniProtKB-UniRule"/>
</dbReference>
<dbReference type="InterPro" id="IPR005251">
    <property type="entry name" value="IF-M1Pi"/>
</dbReference>
<feature type="binding site" evidence="2">
    <location>
        <begin position="244"/>
        <end position="245"/>
    </location>
    <ligand>
        <name>substrate</name>
    </ligand>
</feature>
<comment type="function">
    <text evidence="2">Catalyzes the interconversion of methylthioribose-1-phosphate (MTR-1-P) into methylthioribulose-1-phosphate (MTRu-1-P).</text>
</comment>
<dbReference type="InterPro" id="IPR027363">
    <property type="entry name" value="M1Pi_N"/>
</dbReference>
<dbReference type="NCBIfam" id="NF004326">
    <property type="entry name" value="PRK05720.1"/>
    <property type="match status" value="1"/>
</dbReference>
<dbReference type="SUPFAM" id="SSF100950">
    <property type="entry name" value="NagB/RpiA/CoA transferase-like"/>
    <property type="match status" value="1"/>
</dbReference>
<keyword evidence="3" id="KW-0648">Protein biosynthesis</keyword>
<protein>
    <recommendedName>
        <fullName evidence="2">Putative methylthioribose-1-phosphate isomerase</fullName>
        <shortName evidence="2">M1Pi</shortName>
        <shortName evidence="2">MTR-1-P isomerase</shortName>
        <ecNumber evidence="2">5.3.1.23</ecNumber>
    </recommendedName>
    <alternativeName>
        <fullName evidence="2">MTNA-like protein</fullName>
        <shortName evidence="2">aMTNA</shortName>
    </alternativeName>
    <alternativeName>
        <fullName evidence="2">S-methyl-5-thioribose-1-phosphate isomerase</fullName>
    </alternativeName>
</protein>
<dbReference type="GO" id="GO:0019509">
    <property type="term" value="P:L-methionine salvage from methylthioadenosine"/>
    <property type="evidence" value="ECO:0007669"/>
    <property type="project" value="UniProtKB-UniRule"/>
</dbReference>
<sequence>MTEDKTIWWNDENSSVMLIDQTLLPTEYKVIEITEVSRLADAIRRLEVRGAPALGVAGAFGVALSAARCVSDVEFDETIASDAALLKSTRPTAVNLAWGVDKVLRSMENLPPEMARVMALFAAKTIAENDTKACMLLGHNGASLLPQIGTVLTHCNAGALACSSWGTALGVIRSAKKMGKKISVVSCETRPLLQGSRLTAWELARDEIPVTTIVDSEAAFLMRQGKIDAVIVGADRITKDAVFNKIGTYMHAVCAKYHDIPFYVAAPVSTFDAAASESDITIEQRDRTEVSGLFGRTTVPENVPVINYAFDATPLDLVTAIITEKGVLYPPYDFQDMK</sequence>
<dbReference type="PANTHER" id="PTHR43475:SF1">
    <property type="entry name" value="METHYLTHIORIBOSE-1-PHOSPHATE ISOMERASE"/>
    <property type="match status" value="1"/>
</dbReference>
<dbReference type="Gene3D" id="3.40.50.10470">
    <property type="entry name" value="Translation initiation factor eif-2b, domain 2"/>
    <property type="match status" value="1"/>
</dbReference>
<dbReference type="InterPro" id="IPR042529">
    <property type="entry name" value="IF_2B-like_C"/>
</dbReference>
<evidence type="ECO:0000256" key="2">
    <source>
        <dbReference type="HAMAP-Rule" id="MF_01678"/>
    </source>
</evidence>
<keyword evidence="2" id="KW-0486">Methionine biosynthesis</keyword>
<dbReference type="STRING" id="410358.Mlab_0978"/>
<dbReference type="EC" id="5.3.1.23" evidence="2"/>
<dbReference type="NCBIfam" id="TIGR00512">
    <property type="entry name" value="salvage_mtnA"/>
    <property type="match status" value="1"/>
</dbReference>
<dbReference type="GO" id="GO:0003743">
    <property type="term" value="F:translation initiation factor activity"/>
    <property type="evidence" value="ECO:0007669"/>
    <property type="project" value="UniProtKB-KW"/>
</dbReference>
<feature type="site" description="Transition state stabilizer" evidence="2">
    <location>
        <position position="155"/>
    </location>
</feature>
<dbReference type="FunFam" id="3.40.50.10470:FF:000006">
    <property type="entry name" value="Methylthioribose-1-phosphate isomerase"/>
    <property type="match status" value="1"/>
</dbReference>
<evidence type="ECO:0000313" key="4">
    <source>
        <dbReference type="Proteomes" id="UP000000365"/>
    </source>
</evidence>
<feature type="active site" description="Proton donor" evidence="2">
    <location>
        <position position="235"/>
    </location>
</feature>
<dbReference type="GeneID" id="4794514"/>
<name>A2SS42_METLZ</name>
<dbReference type="RefSeq" id="WP_011833351.1">
    <property type="nucleotide sequence ID" value="NC_008942.1"/>
</dbReference>
<accession>A2SS42</accession>
<dbReference type="Gene3D" id="1.20.120.420">
    <property type="entry name" value="translation initiation factor eif-2b, domain 1"/>
    <property type="match status" value="1"/>
</dbReference>
<dbReference type="InterPro" id="IPR037171">
    <property type="entry name" value="NagB/RpiA_transferase-like"/>
</dbReference>
<dbReference type="NCBIfam" id="TIGR00524">
    <property type="entry name" value="eIF-2B_rel"/>
    <property type="match status" value="1"/>
</dbReference>
<dbReference type="InterPro" id="IPR000649">
    <property type="entry name" value="IF-2B-related"/>
</dbReference>
<comment type="catalytic activity">
    <reaction evidence="2">
        <text>5-(methylsulfanyl)-alpha-D-ribose 1-phosphate = 5-(methylsulfanyl)-D-ribulose 1-phosphate</text>
        <dbReference type="Rhea" id="RHEA:19989"/>
        <dbReference type="ChEBI" id="CHEBI:58533"/>
        <dbReference type="ChEBI" id="CHEBI:58548"/>
        <dbReference type="EC" id="5.3.1.23"/>
    </reaction>
</comment>
<dbReference type="PANTHER" id="PTHR43475">
    <property type="entry name" value="METHYLTHIORIBOSE-1-PHOSPHATE ISOMERASE"/>
    <property type="match status" value="1"/>
</dbReference>
<dbReference type="FunFam" id="1.20.120.420:FF:000003">
    <property type="entry name" value="Methylthioribose-1-phosphate isomerase"/>
    <property type="match status" value="1"/>
</dbReference>